<keyword evidence="2" id="KW-0436">Ligase</keyword>
<dbReference type="InterPro" id="IPR045851">
    <property type="entry name" value="AMP-bd_C_sf"/>
</dbReference>
<proteinExistence type="inferred from homology"/>
<name>A0ABV7TBX4_9RHOB</name>
<gene>
    <name evidence="6" type="ORF">ACFORG_03180</name>
</gene>
<comment type="caution">
    <text evidence="6">The sequence shown here is derived from an EMBL/GenBank/DDBJ whole genome shotgun (WGS) entry which is preliminary data.</text>
</comment>
<evidence type="ECO:0000259" key="5">
    <source>
        <dbReference type="Pfam" id="PF13193"/>
    </source>
</evidence>
<dbReference type="EMBL" id="JBHRXI010000002">
    <property type="protein sequence ID" value="MFC3612753.1"/>
    <property type="molecule type" value="Genomic_DNA"/>
</dbReference>
<dbReference type="PANTHER" id="PTHR43201">
    <property type="entry name" value="ACYL-COA SYNTHETASE"/>
    <property type="match status" value="1"/>
</dbReference>
<dbReference type="InterPro" id="IPR020845">
    <property type="entry name" value="AMP-binding_CS"/>
</dbReference>
<dbReference type="Gene3D" id="3.30.300.30">
    <property type="match status" value="1"/>
</dbReference>
<feature type="domain" description="AMP-dependent synthetase/ligase" evidence="4">
    <location>
        <begin position="19"/>
        <end position="372"/>
    </location>
</feature>
<evidence type="ECO:0000256" key="3">
    <source>
        <dbReference type="SAM" id="MobiDB-lite"/>
    </source>
</evidence>
<comment type="similarity">
    <text evidence="1">Belongs to the ATP-dependent AMP-binding enzyme family.</text>
</comment>
<sequence length="555" mass="60750">MPEDLTIRPVNGSHVAKLFEETAHAHPDLPFISSRPDGGGEFVDQSYGDVLAQVEQLRSLYRVAGWGAGTRVALLIGNRPSFHVHHLALNGLGVSIVPLNPDARPNEMLYAIEHSEAALVVVAPGCKPALDAVLSIAGEPPAVIDAETPEPSIPTAPVRATQIEPGPDDEAAILYTSGTTGLPKGCILSNRYFVESATRYAGWDGLVSLLHGEERLLNPLPLFHMNNLVVSTTAMMLRAGCTVMIERFSPSSWWVDCRESRATLIHYLGVMPALLLARPVAPDECDHKIRAGIGAGVDPKHHAAFEARFGFPLLELWGMTEVGSGFIDAMEPRQVGTRAFGRPDARLEARIVDDRMQDLPRGVAGELLVRSGGDDPRLGFFSGYLKDEAATCSVWHEDWFRTGDVVTQDESGMLHFVDRKKNIVRRSGENIAAAEVEACLQSHPDVLQAAVIAMPDELREEEVFACVVMRDGIKASDVVARTLFDWTMERLVYFKAPGYVCFRKELPTTGTQKIQKGQIFAQGEDPLTLPQTHDLRNLKRRSSERSTQPNSTATA</sequence>
<reference evidence="7" key="1">
    <citation type="journal article" date="2019" name="Int. J. Syst. Evol. Microbiol.">
        <title>The Global Catalogue of Microorganisms (GCM) 10K type strain sequencing project: providing services to taxonomists for standard genome sequencing and annotation.</title>
        <authorList>
            <consortium name="The Broad Institute Genomics Platform"/>
            <consortium name="The Broad Institute Genome Sequencing Center for Infectious Disease"/>
            <person name="Wu L."/>
            <person name="Ma J."/>
        </authorList>
    </citation>
    <scope>NUCLEOTIDE SEQUENCE [LARGE SCALE GENOMIC DNA]</scope>
    <source>
        <strain evidence="7">KCTC 42911</strain>
    </source>
</reference>
<keyword evidence="7" id="KW-1185">Reference proteome</keyword>
<dbReference type="InterPro" id="IPR000873">
    <property type="entry name" value="AMP-dep_synth/lig_dom"/>
</dbReference>
<evidence type="ECO:0000256" key="1">
    <source>
        <dbReference type="ARBA" id="ARBA00006432"/>
    </source>
</evidence>
<organism evidence="6 7">
    <name type="scientific">Lutimaribacter marinistellae</name>
    <dbReference type="NCBI Taxonomy" id="1820329"/>
    <lineage>
        <taxon>Bacteria</taxon>
        <taxon>Pseudomonadati</taxon>
        <taxon>Pseudomonadota</taxon>
        <taxon>Alphaproteobacteria</taxon>
        <taxon>Rhodobacterales</taxon>
        <taxon>Roseobacteraceae</taxon>
        <taxon>Lutimaribacter</taxon>
    </lineage>
</organism>
<evidence type="ECO:0000313" key="7">
    <source>
        <dbReference type="Proteomes" id="UP001595629"/>
    </source>
</evidence>
<evidence type="ECO:0000259" key="4">
    <source>
        <dbReference type="Pfam" id="PF00501"/>
    </source>
</evidence>
<dbReference type="Gene3D" id="3.40.50.12780">
    <property type="entry name" value="N-terminal domain of ligase-like"/>
    <property type="match status" value="1"/>
</dbReference>
<protein>
    <submittedName>
        <fullName evidence="6">AMP-binding protein</fullName>
    </submittedName>
</protein>
<evidence type="ECO:0000313" key="6">
    <source>
        <dbReference type="EMBL" id="MFC3612753.1"/>
    </source>
</evidence>
<dbReference type="InterPro" id="IPR025110">
    <property type="entry name" value="AMP-bd_C"/>
</dbReference>
<dbReference type="Pfam" id="PF00501">
    <property type="entry name" value="AMP-binding"/>
    <property type="match status" value="1"/>
</dbReference>
<feature type="compositionally biased region" description="Basic and acidic residues" evidence="3">
    <location>
        <begin position="535"/>
        <end position="544"/>
    </location>
</feature>
<dbReference type="Pfam" id="PF13193">
    <property type="entry name" value="AMP-binding_C"/>
    <property type="match status" value="1"/>
</dbReference>
<feature type="domain" description="AMP-binding enzyme C-terminal" evidence="5">
    <location>
        <begin position="435"/>
        <end position="513"/>
    </location>
</feature>
<dbReference type="SUPFAM" id="SSF56801">
    <property type="entry name" value="Acetyl-CoA synthetase-like"/>
    <property type="match status" value="1"/>
</dbReference>
<feature type="region of interest" description="Disordered" evidence="3">
    <location>
        <begin position="535"/>
        <end position="555"/>
    </location>
</feature>
<dbReference type="PROSITE" id="PS00455">
    <property type="entry name" value="AMP_BINDING"/>
    <property type="match status" value="1"/>
</dbReference>
<evidence type="ECO:0000256" key="2">
    <source>
        <dbReference type="ARBA" id="ARBA00022598"/>
    </source>
</evidence>
<dbReference type="Proteomes" id="UP001595629">
    <property type="component" value="Unassembled WGS sequence"/>
</dbReference>
<feature type="compositionally biased region" description="Polar residues" evidence="3">
    <location>
        <begin position="545"/>
        <end position="555"/>
    </location>
</feature>
<dbReference type="RefSeq" id="WP_386733945.1">
    <property type="nucleotide sequence ID" value="NZ_JBHRXI010000002.1"/>
</dbReference>
<dbReference type="PANTHER" id="PTHR43201:SF5">
    <property type="entry name" value="MEDIUM-CHAIN ACYL-COA LIGASE ACSF2, MITOCHONDRIAL"/>
    <property type="match status" value="1"/>
</dbReference>
<dbReference type="InterPro" id="IPR042099">
    <property type="entry name" value="ANL_N_sf"/>
</dbReference>
<accession>A0ABV7TBX4</accession>